<dbReference type="Pfam" id="PF18480">
    <property type="entry name" value="DUF5615"/>
    <property type="match status" value="1"/>
</dbReference>
<evidence type="ECO:0000313" key="2">
    <source>
        <dbReference type="EMBL" id="CAO91038.1"/>
    </source>
</evidence>
<accession>A8YLH3</accession>
<feature type="domain" description="DUF5615" evidence="1">
    <location>
        <begin position="1"/>
        <end position="65"/>
    </location>
</feature>
<protein>
    <submittedName>
        <fullName evidence="2">Similar to Q7NHY8_GLOVI Glr2396 protein</fullName>
    </submittedName>
</protein>
<name>A8YLH3_MICA7</name>
<gene>
    <name evidence="2" type="ORF">IPF_7086</name>
</gene>
<dbReference type="EMBL" id="AM778956">
    <property type="protein sequence ID" value="CAO91038.1"/>
    <property type="molecule type" value="Genomic_DNA"/>
</dbReference>
<dbReference type="AlphaFoldDB" id="A8YLH3"/>
<evidence type="ECO:0000259" key="1">
    <source>
        <dbReference type="Pfam" id="PF18480"/>
    </source>
</evidence>
<sequence length="66" mass="7668">MKLLFDENLSPKLPLLLVSHFPDSAHVRDCSLKGFPDQRIWEYARINGLIIVSKDSDFYQRSLLYG</sequence>
<proteinExistence type="predicted"/>
<organism evidence="2">
    <name type="scientific">Microcystis aeruginosa (strain PCC 7806)</name>
    <dbReference type="NCBI Taxonomy" id="267872"/>
    <lineage>
        <taxon>Bacteria</taxon>
        <taxon>Bacillati</taxon>
        <taxon>Cyanobacteriota</taxon>
        <taxon>Cyanophyceae</taxon>
        <taxon>Oscillatoriophycideae</taxon>
        <taxon>Chroococcales</taxon>
        <taxon>Microcystaceae</taxon>
        <taxon>Microcystis</taxon>
    </lineage>
</organism>
<dbReference type="InterPro" id="IPR041049">
    <property type="entry name" value="DUF5615"/>
</dbReference>
<reference evidence="2" key="1">
    <citation type="submission" date="2007-08" db="EMBL/GenBank/DDBJ databases">
        <authorList>
            <person name="Frangeul L."/>
        </authorList>
    </citation>
    <scope>NUCLEOTIDE SEQUENCE</scope>
    <source>
        <strain evidence="2">PCC 7806</strain>
    </source>
</reference>